<protein>
    <submittedName>
        <fullName evidence="5">Lipopolysaccharide biosynthesis glycosyltransferase</fullName>
    </submittedName>
</protein>
<accession>A0A2P8F7A8</accession>
<comment type="caution">
    <text evidence="5">The sequence shown here is derived from an EMBL/GenBank/DDBJ whole genome shotgun (WGS) entry which is preliminary data.</text>
</comment>
<keyword evidence="2 5" id="KW-0808">Transferase</keyword>
<dbReference type="CDD" id="cd04194">
    <property type="entry name" value="GT8_A4GalT_like"/>
    <property type="match status" value="1"/>
</dbReference>
<feature type="domain" description="DUF4422" evidence="4">
    <location>
        <begin position="1"/>
        <end position="197"/>
    </location>
</feature>
<dbReference type="Pfam" id="PF01501">
    <property type="entry name" value="Glyco_transf_8"/>
    <property type="match status" value="1"/>
</dbReference>
<proteinExistence type="predicted"/>
<organism evidence="5 6">
    <name type="scientific">Shimia abyssi</name>
    <dbReference type="NCBI Taxonomy" id="1662395"/>
    <lineage>
        <taxon>Bacteria</taxon>
        <taxon>Pseudomonadati</taxon>
        <taxon>Pseudomonadota</taxon>
        <taxon>Alphaproteobacteria</taxon>
        <taxon>Rhodobacterales</taxon>
        <taxon>Roseobacteraceae</taxon>
    </lineage>
</organism>
<dbReference type="SUPFAM" id="SSF53448">
    <property type="entry name" value="Nucleotide-diphospho-sugar transferases"/>
    <property type="match status" value="1"/>
</dbReference>
<keyword evidence="1" id="KW-0328">Glycosyltransferase</keyword>
<reference evidence="5 6" key="1">
    <citation type="submission" date="2018-03" db="EMBL/GenBank/DDBJ databases">
        <title>Genomic Encyclopedia of Archaeal and Bacterial Type Strains, Phase II (KMG-II): from individual species to whole genera.</title>
        <authorList>
            <person name="Goeker M."/>
        </authorList>
    </citation>
    <scope>NUCLEOTIDE SEQUENCE [LARGE SCALE GENOMIC DNA]</scope>
    <source>
        <strain evidence="5 6">DSM 100673</strain>
    </source>
</reference>
<dbReference type="Gene3D" id="3.90.550.10">
    <property type="entry name" value="Spore Coat Polysaccharide Biosynthesis Protein SpsA, Chain A"/>
    <property type="match status" value="1"/>
</dbReference>
<dbReference type="InterPro" id="IPR050748">
    <property type="entry name" value="Glycosyltrans_8_dom-fam"/>
</dbReference>
<evidence type="ECO:0000256" key="2">
    <source>
        <dbReference type="ARBA" id="ARBA00022679"/>
    </source>
</evidence>
<dbReference type="GO" id="GO:0016757">
    <property type="term" value="F:glycosyltransferase activity"/>
    <property type="evidence" value="ECO:0007669"/>
    <property type="project" value="UniProtKB-KW"/>
</dbReference>
<dbReference type="GO" id="GO:0046872">
    <property type="term" value="F:metal ion binding"/>
    <property type="evidence" value="ECO:0007669"/>
    <property type="project" value="UniProtKB-KW"/>
</dbReference>
<evidence type="ECO:0000259" key="4">
    <source>
        <dbReference type="Pfam" id="PF14393"/>
    </source>
</evidence>
<evidence type="ECO:0000256" key="1">
    <source>
        <dbReference type="ARBA" id="ARBA00022676"/>
    </source>
</evidence>
<dbReference type="EMBL" id="PYGJ01000016">
    <property type="protein sequence ID" value="PSL17562.1"/>
    <property type="molecule type" value="Genomic_DNA"/>
</dbReference>
<dbReference type="InterPro" id="IPR029044">
    <property type="entry name" value="Nucleotide-diphossugar_trans"/>
</dbReference>
<dbReference type="AlphaFoldDB" id="A0A2P8F7A8"/>
<keyword evidence="6" id="KW-1185">Reference proteome</keyword>
<keyword evidence="3" id="KW-0479">Metal-binding</keyword>
<name>A0A2P8F7A8_9RHOB</name>
<sequence length="572" mass="66461">MIGDDTGTNISSRNEAFNELTALYWAWKNDETSDFLGLLHYRRLLDLTEQPQKGDVERRPNEFFVADWIEHTENWLKANGSDWDIVVPRLHRMGRTVEQNFLARHSDREWRTLSDIIKKDHSEYSISFQLVGKSPDLRIGNLSLMHRSFFDRYCTWLFDILFKLEAAQLPRNNYNINQARYLGHVAERLLTVFIFHEQQNNPSLRLKEVSILNIGDTLVVPYIDRRDQLASEDVNIVCTADRAYLPHAAAMMRSVLDHADPARPINFFFLHSSINSSELNVLRSMVERRLATKFVPINTGRIFKGSYRSISRHASNTTYNKLLLFALFPGLRRILYLDTDLIVLKDICSLYDTDISGAKIAAVPDWIMTRTLTGLTETIDPAVPDLGVYQRDVLGLNEEQIARYFNAGVLLFNFEESSEIERTGKILMGLAKQNRYLFRDQDILNAHFSNNYYSLDPRWNVFNAPQASYGRVPKNLHSRAMQARKDPWIIHFADRDNKPWQSKPVGDAEHYWQALSRTPFFVEVLHRATKPDTRWGSNLQRAVITTGKRLAEKVPTLKSPLLKIYYWSKWRS</sequence>
<dbReference type="InterPro" id="IPR025536">
    <property type="entry name" value="DUF4422"/>
</dbReference>
<dbReference type="Pfam" id="PF14393">
    <property type="entry name" value="DUF4422"/>
    <property type="match status" value="1"/>
</dbReference>
<evidence type="ECO:0000313" key="6">
    <source>
        <dbReference type="Proteomes" id="UP000240418"/>
    </source>
</evidence>
<evidence type="ECO:0000256" key="3">
    <source>
        <dbReference type="ARBA" id="ARBA00022723"/>
    </source>
</evidence>
<dbReference type="PANTHER" id="PTHR13778:SF47">
    <property type="entry name" value="LIPOPOLYSACCHARIDE 1,3-GALACTOSYLTRANSFERASE"/>
    <property type="match status" value="1"/>
</dbReference>
<gene>
    <name evidence="5" type="ORF">CLV88_1169</name>
</gene>
<dbReference type="InterPro" id="IPR002495">
    <property type="entry name" value="Glyco_trans_8"/>
</dbReference>
<dbReference type="Proteomes" id="UP000240418">
    <property type="component" value="Unassembled WGS sequence"/>
</dbReference>
<dbReference type="PANTHER" id="PTHR13778">
    <property type="entry name" value="GLYCOSYLTRANSFERASE 8 DOMAIN-CONTAINING PROTEIN"/>
    <property type="match status" value="1"/>
</dbReference>
<evidence type="ECO:0000313" key="5">
    <source>
        <dbReference type="EMBL" id="PSL17562.1"/>
    </source>
</evidence>